<dbReference type="EMBL" id="SKCS01000404">
    <property type="protein sequence ID" value="TNN08716.1"/>
    <property type="molecule type" value="Genomic_DNA"/>
</dbReference>
<name>A0A4Z2CWT5_SCHJA</name>
<accession>A0A4Z2CWT5</accession>
<organism evidence="1 2">
    <name type="scientific">Schistosoma japonicum</name>
    <name type="common">Blood fluke</name>
    <dbReference type="NCBI Taxonomy" id="6182"/>
    <lineage>
        <taxon>Eukaryota</taxon>
        <taxon>Metazoa</taxon>
        <taxon>Spiralia</taxon>
        <taxon>Lophotrochozoa</taxon>
        <taxon>Platyhelminthes</taxon>
        <taxon>Trematoda</taxon>
        <taxon>Digenea</taxon>
        <taxon>Strigeidida</taxon>
        <taxon>Schistosomatoidea</taxon>
        <taxon>Schistosomatidae</taxon>
        <taxon>Schistosoma</taxon>
    </lineage>
</organism>
<reference evidence="1 2" key="1">
    <citation type="submission" date="2019-03" db="EMBL/GenBank/DDBJ databases">
        <title>An improved genome assembly of the fluke Schistosoma japonicum.</title>
        <authorList>
            <person name="Hu W."/>
            <person name="Luo F."/>
            <person name="Yin M."/>
            <person name="Mo X."/>
            <person name="Sun C."/>
            <person name="Wu Q."/>
            <person name="Zhu B."/>
            <person name="Xiang M."/>
            <person name="Wang J."/>
            <person name="Wang Y."/>
            <person name="Zhang T."/>
            <person name="Xu B."/>
            <person name="Zheng H."/>
            <person name="Feng Z."/>
        </authorList>
    </citation>
    <scope>NUCLEOTIDE SEQUENCE [LARGE SCALE GENOMIC DNA]</scope>
    <source>
        <strain evidence="1">HuSjv2</strain>
        <tissue evidence="1">Worms</tissue>
    </source>
</reference>
<dbReference type="Proteomes" id="UP000311919">
    <property type="component" value="Unassembled WGS sequence"/>
</dbReference>
<proteinExistence type="predicted"/>
<keyword evidence="2" id="KW-1185">Reference proteome</keyword>
<sequence length="1036" mass="115833">MAFSVLFVLRYICNRFMTAICAKSIHFYTGELNERRKAVEMIMHKILEDPDSACYSNCSYSQVKEPVASAFSIGSPFAVCRPPINMNDTNTDSESRSSIRNFPDASLSAVTLENESAITHIDPLLCNQSLSMPLSNIKLDPRFPVIPWVDHSLVFKNTDSLVSLTSCGTVSQPLVVQSHLTDRSESIHPELALNQIFCFGRPTICCPGFRPCTYDVQDCTLQPFIEVNDKVSVTPTLASTIHPTLEANTVGDFCGFMSDSQRDDECITALGCHVPYSTYGDNNQPHSRYLSGESVDSAFAESLLSVRLQSSTEDFTNDLFQQQSYNYKNKQTLSQVETVVSPNSVYSISSSPQSCIDSSGHSHHLLINSHEQNCQNSYVLDESNNNFDRLLPNHIQLPELPCLPSEYYGSGVGGVLLVGTIQQLHDTLNFLQWQAKQKVLSNSTSRIMMTSNEIRNICKTSLPPSIFSEQTMTTSLADCNGSAINFPQSTSFSPDVSLKLDTIQPWSIPKHLTPLSLHLPMNQCYVLSYKRKCEQNVRKKVYVTIMPNKVVNLYTFGNYWISTGFNPVLFRASKFNNGHCCLRHYSTPSIQNSANGFAEQATDKSSSYSKYISWTDPDELAHHLSQRIVAITKYFVVIDKPPNLSVWGHSLTSREAISVINPKLVSTSDLGINDCLPQLSNIITSLEKEQHHNFNNDLSNSCTTVEVPKLYIIEALPAAYSGLILLGRNEKYTNAARKFYKSATLGGTPWELYQKLLIVCWGKPQKKDSIPASFPIASYRVNDHLRVGYRPSPNEISGSLIKKGVILQKSVQHTILSEGHDNCSLLKLETNSTFRGLPEVYLLYEGCAVVGETFQASRLLNTGLSPVVLPPSQIRLNYSIPLKHRRILGQSNADNLDFIPVHIHRSHLYLPIPYFMNSSNLCIGSYVKKPSILFKNKFTVFSMKDCGVPSKPSSLALSHVKFSANRDTTATTATTIPTNNSDRVTDYYFLTCHSPELPNYFCITLNRLGIKFDYSNWLKQNIVDNHENDKTINKIA</sequence>
<evidence type="ECO:0000313" key="1">
    <source>
        <dbReference type="EMBL" id="TNN08716.1"/>
    </source>
</evidence>
<protein>
    <submittedName>
        <fullName evidence="1">Soluble guanylate cyclase 88E isoform 3</fullName>
    </submittedName>
</protein>
<dbReference type="OrthoDB" id="6238737at2759"/>
<dbReference type="AlphaFoldDB" id="A0A4Z2CWT5"/>
<gene>
    <name evidence="1" type="ORF">EWB00_006867</name>
</gene>
<comment type="caution">
    <text evidence="1">The sequence shown here is derived from an EMBL/GenBank/DDBJ whole genome shotgun (WGS) entry which is preliminary data.</text>
</comment>
<evidence type="ECO:0000313" key="2">
    <source>
        <dbReference type="Proteomes" id="UP000311919"/>
    </source>
</evidence>